<dbReference type="Pfam" id="PF09424">
    <property type="entry name" value="YqeY"/>
    <property type="match status" value="1"/>
</dbReference>
<sequence>MGLKERLQEDLKAAMRAGDEPRKTAIRMALLAIRMAEVEAARPLSEDEILRVLQNEVKRRREALAELEKANRPDRLAAEQAELEVLLSYLPQPLTREEIEAMAREVIAEVGAATPAQLGEVMKRLMPRVRGRADGREVQEIVRRLLSGPSAGS</sequence>
<evidence type="ECO:0000313" key="2">
    <source>
        <dbReference type="Proteomes" id="UP000197025"/>
    </source>
</evidence>
<dbReference type="InterPro" id="IPR023168">
    <property type="entry name" value="GatB_Yqey_C_2"/>
</dbReference>
<dbReference type="InterPro" id="IPR042184">
    <property type="entry name" value="YqeY/Aim41_N"/>
</dbReference>
<name>A0A212R1R6_9CHLR</name>
<dbReference type="PANTHER" id="PTHR28055">
    <property type="entry name" value="ALTERED INHERITANCE OF MITOCHONDRIA PROTEIN 41, MITOCHONDRIAL"/>
    <property type="match status" value="1"/>
</dbReference>
<dbReference type="GO" id="GO:0016884">
    <property type="term" value="F:carbon-nitrogen ligase activity, with glutamine as amido-N-donor"/>
    <property type="evidence" value="ECO:0007669"/>
    <property type="project" value="InterPro"/>
</dbReference>
<dbReference type="InParanoid" id="A0A212R1R6"/>
<dbReference type="InterPro" id="IPR019004">
    <property type="entry name" value="YqeY/Aim41"/>
</dbReference>
<dbReference type="AlphaFoldDB" id="A0A212R1R6"/>
<dbReference type="InterPro" id="IPR003789">
    <property type="entry name" value="Asn/Gln_tRNA_amidoTrase-B-like"/>
</dbReference>
<dbReference type="Proteomes" id="UP000197025">
    <property type="component" value="Unassembled WGS sequence"/>
</dbReference>
<keyword evidence="2" id="KW-1185">Reference proteome</keyword>
<dbReference type="RefSeq" id="WP_088571291.1">
    <property type="nucleotide sequence ID" value="NZ_FYEK01000028.1"/>
</dbReference>
<organism evidence="1 2">
    <name type="scientific">Thermoflexus hugenholtzii JAD2</name>
    <dbReference type="NCBI Taxonomy" id="877466"/>
    <lineage>
        <taxon>Bacteria</taxon>
        <taxon>Bacillati</taxon>
        <taxon>Chloroflexota</taxon>
        <taxon>Thermoflexia</taxon>
        <taxon>Thermoflexales</taxon>
        <taxon>Thermoflexaceae</taxon>
        <taxon>Thermoflexus</taxon>
    </lineage>
</organism>
<reference evidence="2" key="1">
    <citation type="submission" date="2017-06" db="EMBL/GenBank/DDBJ databases">
        <authorList>
            <person name="Varghese N."/>
            <person name="Submissions S."/>
        </authorList>
    </citation>
    <scope>NUCLEOTIDE SEQUENCE [LARGE SCALE GENOMIC DNA]</scope>
    <source>
        <strain evidence="2">JAD2</strain>
    </source>
</reference>
<dbReference type="EMBL" id="FYEK01000028">
    <property type="protein sequence ID" value="SNB65952.1"/>
    <property type="molecule type" value="Genomic_DNA"/>
</dbReference>
<dbReference type="Gene3D" id="1.10.10.410">
    <property type="match status" value="1"/>
</dbReference>
<evidence type="ECO:0008006" key="3">
    <source>
        <dbReference type="Google" id="ProtNLM"/>
    </source>
</evidence>
<dbReference type="SUPFAM" id="SSF89095">
    <property type="entry name" value="GatB/YqeY motif"/>
    <property type="match status" value="1"/>
</dbReference>
<dbReference type="FunCoup" id="A0A212R1R6">
    <property type="interactions" value="276"/>
</dbReference>
<proteinExistence type="predicted"/>
<gene>
    <name evidence="1" type="ORF">SAMN02746019_00000300</name>
</gene>
<dbReference type="Gene3D" id="1.10.1510.10">
    <property type="entry name" value="Uncharacterised protein YqeY/AIM41 PF09424, N-terminal domain"/>
    <property type="match status" value="1"/>
</dbReference>
<evidence type="ECO:0000313" key="1">
    <source>
        <dbReference type="EMBL" id="SNB65952.1"/>
    </source>
</evidence>
<dbReference type="PANTHER" id="PTHR28055:SF1">
    <property type="entry name" value="ALTERED INHERITANCE OF MITOCHONDRIA PROTEIN 41, MITOCHONDRIAL"/>
    <property type="match status" value="1"/>
</dbReference>
<accession>A0A212R1R6</accession>
<protein>
    <recommendedName>
        <fullName evidence="3">GatB/YqeY domain-containing protein</fullName>
    </recommendedName>
</protein>
<dbReference type="OrthoDB" id="9794041at2"/>